<evidence type="ECO:0000256" key="1">
    <source>
        <dbReference type="ARBA" id="ARBA00022475"/>
    </source>
</evidence>
<dbReference type="PROSITE" id="PS00198">
    <property type="entry name" value="4FE4S_FER_1"/>
    <property type="match status" value="1"/>
</dbReference>
<reference evidence="15 16" key="1">
    <citation type="submission" date="2023-03" db="EMBL/GenBank/DDBJ databases">
        <title>Isolation and description of six Streptomyces strains from soil environments, able to metabolize different microbial glucans.</title>
        <authorList>
            <person name="Widen T."/>
            <person name="Larsbrink J."/>
        </authorList>
    </citation>
    <scope>NUCLEOTIDE SEQUENCE [LARGE SCALE GENOMIC DNA]</scope>
    <source>
        <strain evidence="15 16">Mut2</strain>
    </source>
</reference>
<feature type="binding site" evidence="12">
    <location>
        <position position="51"/>
    </location>
    <ligand>
        <name>[4Fe-4S] cluster</name>
        <dbReference type="ChEBI" id="CHEBI:49883"/>
        <label>1</label>
    </ligand>
</feature>
<keyword evidence="2 12" id="KW-0004">4Fe-4S</keyword>
<keyword evidence="5" id="KW-0677">Repeat</keyword>
<dbReference type="SUPFAM" id="SSF54862">
    <property type="entry name" value="4Fe-4S ferredoxins"/>
    <property type="match status" value="1"/>
</dbReference>
<feature type="compositionally biased region" description="Pro residues" evidence="13">
    <location>
        <begin position="200"/>
        <end position="211"/>
    </location>
</feature>
<feature type="binding site" evidence="12">
    <location>
        <position position="54"/>
    </location>
    <ligand>
        <name>[4Fe-4S] cluster</name>
        <dbReference type="ChEBI" id="CHEBI:49883"/>
        <label>1</label>
    </ligand>
</feature>
<evidence type="ECO:0000259" key="14">
    <source>
        <dbReference type="PROSITE" id="PS51379"/>
    </source>
</evidence>
<dbReference type="PROSITE" id="PS51379">
    <property type="entry name" value="4FE4S_FER_2"/>
    <property type="match status" value="2"/>
</dbReference>
<dbReference type="HAMAP" id="MF_01351">
    <property type="entry name" value="NDH1_NuoI"/>
    <property type="match status" value="1"/>
</dbReference>
<keyword evidence="8 12" id="KW-0411">Iron-sulfur</keyword>
<dbReference type="PANTHER" id="PTHR10849:SF24">
    <property type="entry name" value="NADH-QUINONE OXIDOREDUCTASE SUBUNIT I 2"/>
    <property type="match status" value="1"/>
</dbReference>
<dbReference type="InterPro" id="IPR017900">
    <property type="entry name" value="4Fe4S_Fe_S_CS"/>
</dbReference>
<keyword evidence="11 12" id="KW-0472">Membrane</keyword>
<evidence type="ECO:0000256" key="2">
    <source>
        <dbReference type="ARBA" id="ARBA00022485"/>
    </source>
</evidence>
<feature type="binding site" evidence="12">
    <location>
        <position position="110"/>
    </location>
    <ligand>
        <name>[4Fe-4S] cluster</name>
        <dbReference type="ChEBI" id="CHEBI:49883"/>
        <label>1</label>
    </ligand>
</feature>
<feature type="binding site" evidence="12">
    <location>
        <position position="61"/>
    </location>
    <ligand>
        <name>[4Fe-4S] cluster</name>
        <dbReference type="ChEBI" id="CHEBI:49883"/>
        <label>2</label>
    </ligand>
</feature>
<gene>
    <name evidence="12" type="primary">nuoI</name>
    <name evidence="15" type="ORF">P8A22_15950</name>
</gene>
<dbReference type="EMBL" id="CP120992">
    <property type="protein sequence ID" value="WLQ41352.1"/>
    <property type="molecule type" value="Genomic_DNA"/>
</dbReference>
<feature type="binding site" evidence="12">
    <location>
        <position position="103"/>
    </location>
    <ligand>
        <name>[4Fe-4S] cluster</name>
        <dbReference type="ChEBI" id="CHEBI:49883"/>
        <label>2</label>
    </ligand>
</feature>
<feature type="binding site" evidence="12">
    <location>
        <position position="100"/>
    </location>
    <ligand>
        <name>[4Fe-4S] cluster</name>
        <dbReference type="ChEBI" id="CHEBI:49883"/>
        <label>2</label>
    </ligand>
</feature>
<dbReference type="InterPro" id="IPR010226">
    <property type="entry name" value="NADH_quinone_OxRdtase_chainI"/>
</dbReference>
<evidence type="ECO:0000256" key="4">
    <source>
        <dbReference type="ARBA" id="ARBA00022723"/>
    </source>
</evidence>
<protein>
    <recommendedName>
        <fullName evidence="12">NADH-quinone oxidoreductase subunit I</fullName>
        <ecNumber evidence="12">7.1.1.-</ecNumber>
    </recommendedName>
    <alternativeName>
        <fullName evidence="12">NADH dehydrogenase I subunit I</fullName>
    </alternativeName>
    <alternativeName>
        <fullName evidence="12">NDH-1 subunit I</fullName>
    </alternativeName>
</protein>
<dbReference type="EC" id="7.1.1.-" evidence="12"/>
<dbReference type="RefSeq" id="WP_306088051.1">
    <property type="nucleotide sequence ID" value="NZ_CP120992.1"/>
</dbReference>
<dbReference type="InterPro" id="IPR017896">
    <property type="entry name" value="4Fe4S_Fe-S-bd"/>
</dbReference>
<keyword evidence="3 12" id="KW-0874">Quinone</keyword>
<accession>A0ABY9I567</accession>
<evidence type="ECO:0000313" key="15">
    <source>
        <dbReference type="EMBL" id="WLQ41352.1"/>
    </source>
</evidence>
<keyword evidence="7 12" id="KW-0408">Iron</keyword>
<keyword evidence="16" id="KW-1185">Reference proteome</keyword>
<comment type="subunit">
    <text evidence="12">NDH-1 is composed of 14 different subunits. Subunits NuoA, H, J, K, L, M, N constitute the membrane sector of the complex.</text>
</comment>
<comment type="function">
    <text evidence="12">NDH-1 shuttles electrons from NADH, via FMN and iron-sulfur (Fe-S) centers, to quinones in the respiratory chain. The immediate electron acceptor for the enzyme in this species is believed to be ubiquinone. Couples the redox reaction to proton translocation (for every two electrons transferred, four hydrogen ions are translocated across the cytoplasmic membrane), and thus conserves the redox energy in a proton gradient.</text>
</comment>
<keyword evidence="6 12" id="KW-1278">Translocase</keyword>
<feature type="compositionally biased region" description="Basic and acidic residues" evidence="13">
    <location>
        <begin position="156"/>
        <end position="178"/>
    </location>
</feature>
<evidence type="ECO:0000313" key="16">
    <source>
        <dbReference type="Proteomes" id="UP001229952"/>
    </source>
</evidence>
<dbReference type="Gene3D" id="3.30.70.3270">
    <property type="match status" value="1"/>
</dbReference>
<evidence type="ECO:0000256" key="6">
    <source>
        <dbReference type="ARBA" id="ARBA00022967"/>
    </source>
</evidence>
<feature type="region of interest" description="Disordered" evidence="13">
    <location>
        <begin position="149"/>
        <end position="220"/>
    </location>
</feature>
<evidence type="ECO:0000256" key="12">
    <source>
        <dbReference type="HAMAP-Rule" id="MF_01351"/>
    </source>
</evidence>
<comment type="cofactor">
    <cofactor evidence="12">
        <name>[4Fe-4S] cluster</name>
        <dbReference type="ChEBI" id="CHEBI:49883"/>
    </cofactor>
    <text evidence="12">Binds 2 [4Fe-4S] clusters per subunit.</text>
</comment>
<comment type="subcellular location">
    <subcellularLocation>
        <location evidence="12">Cell membrane</location>
        <topology evidence="12">Peripheral membrane protein</topology>
    </subcellularLocation>
</comment>
<evidence type="ECO:0000256" key="9">
    <source>
        <dbReference type="ARBA" id="ARBA00023027"/>
    </source>
</evidence>
<sequence>MPPIPGAGLAKGLAVTLRTMTKKTVTAQYPDVQPELPPRSRGVIALFEENCTVCMLCARECPDWCIYIDSHKETVPAAAPGGRERSRNVLDRFAIDFSLCMYCGICIEVCPFDALFWSPEFEYAETDILELTHERDKLRDWMWTVPEPPALDPAAEEPKEIAAARKTAEKLRTQREQEAAAAATPPAPTDPAPTDSAPTDPAPTDPLPTDPTPTDEEGRT</sequence>
<keyword evidence="10 12" id="KW-0830">Ubiquinone</keyword>
<dbReference type="Pfam" id="PF00037">
    <property type="entry name" value="Fer4"/>
    <property type="match status" value="1"/>
</dbReference>
<feature type="binding site" evidence="12">
    <location>
        <position position="106"/>
    </location>
    <ligand>
        <name>[4Fe-4S] cluster</name>
        <dbReference type="ChEBI" id="CHEBI:49883"/>
        <label>2</label>
    </ligand>
</feature>
<proteinExistence type="inferred from homology"/>
<evidence type="ECO:0000256" key="5">
    <source>
        <dbReference type="ARBA" id="ARBA00022737"/>
    </source>
</evidence>
<comment type="catalytic activity">
    <reaction evidence="12">
        <text>a quinone + NADH + 5 H(+)(in) = a quinol + NAD(+) + 4 H(+)(out)</text>
        <dbReference type="Rhea" id="RHEA:57888"/>
        <dbReference type="ChEBI" id="CHEBI:15378"/>
        <dbReference type="ChEBI" id="CHEBI:24646"/>
        <dbReference type="ChEBI" id="CHEBI:57540"/>
        <dbReference type="ChEBI" id="CHEBI:57945"/>
        <dbReference type="ChEBI" id="CHEBI:132124"/>
    </reaction>
</comment>
<feature type="domain" description="4Fe-4S ferredoxin-type" evidence="14">
    <location>
        <begin position="91"/>
        <end position="120"/>
    </location>
</feature>
<evidence type="ECO:0000256" key="3">
    <source>
        <dbReference type="ARBA" id="ARBA00022719"/>
    </source>
</evidence>
<evidence type="ECO:0000256" key="8">
    <source>
        <dbReference type="ARBA" id="ARBA00023014"/>
    </source>
</evidence>
<keyword evidence="1 12" id="KW-1003">Cell membrane</keyword>
<comment type="similarity">
    <text evidence="12">Belongs to the complex I 23 kDa subunit family.</text>
</comment>
<keyword evidence="4 12" id="KW-0479">Metal-binding</keyword>
<evidence type="ECO:0000256" key="13">
    <source>
        <dbReference type="SAM" id="MobiDB-lite"/>
    </source>
</evidence>
<feature type="domain" description="4Fe-4S ferredoxin-type" evidence="14">
    <location>
        <begin position="42"/>
        <end position="71"/>
    </location>
</feature>
<evidence type="ECO:0000256" key="10">
    <source>
        <dbReference type="ARBA" id="ARBA00023075"/>
    </source>
</evidence>
<dbReference type="Proteomes" id="UP001229952">
    <property type="component" value="Chromosome"/>
</dbReference>
<name>A0ABY9I567_9ACTN</name>
<dbReference type="PANTHER" id="PTHR10849">
    <property type="entry name" value="NADH DEHYDROGENASE UBIQUINONE IRON-SULFUR PROTEIN 8, MITOCHONDRIAL"/>
    <property type="match status" value="1"/>
</dbReference>
<feature type="binding site" evidence="12">
    <location>
        <position position="57"/>
    </location>
    <ligand>
        <name>[4Fe-4S] cluster</name>
        <dbReference type="ChEBI" id="CHEBI:49883"/>
        <label>1</label>
    </ligand>
</feature>
<keyword evidence="9 12" id="KW-0520">NAD</keyword>
<evidence type="ECO:0000256" key="11">
    <source>
        <dbReference type="ARBA" id="ARBA00023136"/>
    </source>
</evidence>
<organism evidence="15 16">
    <name type="scientific">Streptomyces laculatispora</name>
    <dbReference type="NCBI Taxonomy" id="887464"/>
    <lineage>
        <taxon>Bacteria</taxon>
        <taxon>Bacillati</taxon>
        <taxon>Actinomycetota</taxon>
        <taxon>Actinomycetes</taxon>
        <taxon>Kitasatosporales</taxon>
        <taxon>Streptomycetaceae</taxon>
        <taxon>Streptomyces</taxon>
    </lineage>
</organism>
<evidence type="ECO:0000256" key="7">
    <source>
        <dbReference type="ARBA" id="ARBA00023004"/>
    </source>
</evidence>